<keyword evidence="7 10" id="KW-0472">Membrane</keyword>
<evidence type="ECO:0000256" key="8">
    <source>
        <dbReference type="ARBA" id="ARBA00023157"/>
    </source>
</evidence>
<feature type="transmembrane region" description="Helical" evidence="10">
    <location>
        <begin position="250"/>
        <end position="272"/>
    </location>
</feature>
<dbReference type="Pfam" id="PF07884">
    <property type="entry name" value="VKOR"/>
    <property type="match status" value="1"/>
</dbReference>
<dbReference type="GO" id="GO:0016020">
    <property type="term" value="C:membrane"/>
    <property type="evidence" value="ECO:0007669"/>
    <property type="project" value="UniProtKB-SubCell"/>
</dbReference>
<evidence type="ECO:0000256" key="4">
    <source>
        <dbReference type="ARBA" id="ARBA00022719"/>
    </source>
</evidence>
<evidence type="ECO:0000313" key="12">
    <source>
        <dbReference type="EMBL" id="NJB70329.1"/>
    </source>
</evidence>
<gene>
    <name evidence="12" type="ORF">GGR42_000791</name>
</gene>
<keyword evidence="9" id="KW-0676">Redox-active center</keyword>
<keyword evidence="3 10" id="KW-0812">Transmembrane</keyword>
<comment type="similarity">
    <text evidence="2">Belongs to the VKOR family.</text>
</comment>
<dbReference type="Gene3D" id="1.20.1440.130">
    <property type="entry name" value="VKOR domain"/>
    <property type="match status" value="1"/>
</dbReference>
<keyword evidence="6" id="KW-0560">Oxidoreductase</keyword>
<feature type="transmembrane region" description="Helical" evidence="10">
    <location>
        <begin position="168"/>
        <end position="188"/>
    </location>
</feature>
<evidence type="ECO:0000259" key="11">
    <source>
        <dbReference type="PROSITE" id="PS50990"/>
    </source>
</evidence>
<dbReference type="Pfam" id="PF03412">
    <property type="entry name" value="Peptidase_C39"/>
    <property type="match status" value="1"/>
</dbReference>
<keyword evidence="5 10" id="KW-1133">Transmembrane helix</keyword>
<dbReference type="Proteomes" id="UP000590442">
    <property type="component" value="Unassembled WGS sequence"/>
</dbReference>
<dbReference type="Pfam" id="PF13462">
    <property type="entry name" value="Thioredoxin_4"/>
    <property type="match status" value="1"/>
</dbReference>
<feature type="transmembrane region" description="Helical" evidence="10">
    <location>
        <begin position="284"/>
        <end position="306"/>
    </location>
</feature>
<feature type="transmembrane region" description="Helical" evidence="10">
    <location>
        <begin position="224"/>
        <end position="244"/>
    </location>
</feature>
<reference evidence="12 13" key="1">
    <citation type="submission" date="2020-03" db="EMBL/GenBank/DDBJ databases">
        <title>Genomic Encyclopedia of Type Strains, Phase IV (KMG-IV): sequencing the most valuable type-strain genomes for metagenomic binning, comparative biology and taxonomic classification.</title>
        <authorList>
            <person name="Goeker M."/>
        </authorList>
    </citation>
    <scope>NUCLEOTIDE SEQUENCE [LARGE SCALE GENOMIC DNA]</scope>
    <source>
        <strain evidence="12 13">DSM 29762</strain>
    </source>
</reference>
<evidence type="ECO:0000256" key="6">
    <source>
        <dbReference type="ARBA" id="ARBA00023002"/>
    </source>
</evidence>
<sequence length="542" mass="61935">MKDNFVYTFSQFVTELKVKVTKTSAEQFLENHPEEGSMLAYADALNHFKIENVAAKITVDDLGNVPTPFITFFQRNGGTFTLIKSIKNDSVKWLDIQKGWMQSRQEEFFENWSGIILMAEASKKSGEKNYTVKRKSELLKRIRIPLAISLIVFFIIGMIFRANIEAPSLYLILFLKMIGMTLTSLLFVKNIDSSNELVNKLCNVGSKINCQSILDSPTAKITSWFSWSDAGFIYFFGSFFSLLISLESKLFLNTFLNVQLLFSSIAIFFSIYSLYYQGIKAKMWCTLCLGVVSIFILEAAIAFMFFSNYTFSLNISSLLYIVMGFIIPIVFLLLFKNTAIKAQESKKLNKKLTKLKTNPQIFNSLMAGQRQMPEMPQDMPVVVLGNPNAQHTLTLVSNPLCTPCANMHQRIEQLLLTNKNINCQVVFRSNPDKNDAGGQFVHKVFSLPKELQSQAMDEWFYRNDKNFKIWGKKYMEYPELKNLIEIQIQHNSWANIAKVKGTPTVFINERLLPEIIKVEDLSLLLVHITSPNVNHGFANHLI</sequence>
<dbReference type="SUPFAM" id="SSF52833">
    <property type="entry name" value="Thioredoxin-like"/>
    <property type="match status" value="1"/>
</dbReference>
<evidence type="ECO:0000256" key="9">
    <source>
        <dbReference type="ARBA" id="ARBA00023284"/>
    </source>
</evidence>
<feature type="domain" description="Peptidase C39" evidence="11">
    <location>
        <begin position="2"/>
        <end position="119"/>
    </location>
</feature>
<dbReference type="GO" id="GO:0016491">
    <property type="term" value="F:oxidoreductase activity"/>
    <property type="evidence" value="ECO:0007669"/>
    <property type="project" value="UniProtKB-KW"/>
</dbReference>
<dbReference type="RefSeq" id="WP_167961039.1">
    <property type="nucleotide sequence ID" value="NZ_JAATJJ010000001.1"/>
</dbReference>
<dbReference type="CDD" id="cd02972">
    <property type="entry name" value="DsbA_family"/>
    <property type="match status" value="1"/>
</dbReference>
<evidence type="ECO:0000256" key="7">
    <source>
        <dbReference type="ARBA" id="ARBA00023136"/>
    </source>
</evidence>
<comment type="subcellular location">
    <subcellularLocation>
        <location evidence="1">Membrane</location>
        <topology evidence="1">Multi-pass membrane protein</topology>
    </subcellularLocation>
</comment>
<dbReference type="InterPro" id="IPR036249">
    <property type="entry name" value="Thioredoxin-like_sf"/>
</dbReference>
<dbReference type="InterPro" id="IPR038354">
    <property type="entry name" value="VKOR_sf"/>
</dbReference>
<evidence type="ECO:0000256" key="5">
    <source>
        <dbReference type="ARBA" id="ARBA00022989"/>
    </source>
</evidence>
<dbReference type="GO" id="GO:0008233">
    <property type="term" value="F:peptidase activity"/>
    <property type="evidence" value="ECO:0007669"/>
    <property type="project" value="InterPro"/>
</dbReference>
<dbReference type="InterPro" id="IPR012932">
    <property type="entry name" value="VKOR"/>
</dbReference>
<dbReference type="PROSITE" id="PS50990">
    <property type="entry name" value="PEPTIDASE_C39"/>
    <property type="match status" value="1"/>
</dbReference>
<comment type="caution">
    <text evidence="12">The sequence shown here is derived from an EMBL/GenBank/DDBJ whole genome shotgun (WGS) entry which is preliminary data.</text>
</comment>
<protein>
    <submittedName>
        <fullName evidence="12">Putative membrane protein</fullName>
    </submittedName>
</protein>
<organism evidence="12 13">
    <name type="scientific">Saonia flava</name>
    <dbReference type="NCBI Taxonomy" id="523696"/>
    <lineage>
        <taxon>Bacteria</taxon>
        <taxon>Pseudomonadati</taxon>
        <taxon>Bacteroidota</taxon>
        <taxon>Flavobacteriia</taxon>
        <taxon>Flavobacteriales</taxon>
        <taxon>Flavobacteriaceae</taxon>
        <taxon>Saonia</taxon>
    </lineage>
</organism>
<dbReference type="InterPro" id="IPR012336">
    <property type="entry name" value="Thioredoxin-like_fold"/>
</dbReference>
<evidence type="ECO:0000313" key="13">
    <source>
        <dbReference type="Proteomes" id="UP000590442"/>
    </source>
</evidence>
<dbReference type="GO" id="GO:0005524">
    <property type="term" value="F:ATP binding"/>
    <property type="evidence" value="ECO:0007669"/>
    <property type="project" value="InterPro"/>
</dbReference>
<keyword evidence="4" id="KW-0874">Quinone</keyword>
<feature type="transmembrane region" description="Helical" evidence="10">
    <location>
        <begin position="142"/>
        <end position="162"/>
    </location>
</feature>
<evidence type="ECO:0000256" key="3">
    <source>
        <dbReference type="ARBA" id="ARBA00022692"/>
    </source>
</evidence>
<dbReference type="Gene3D" id="3.40.30.10">
    <property type="entry name" value="Glutaredoxin"/>
    <property type="match status" value="1"/>
</dbReference>
<accession>A0A846R0D2</accession>
<keyword evidence="8" id="KW-1015">Disulfide bond</keyword>
<evidence type="ECO:0000256" key="10">
    <source>
        <dbReference type="SAM" id="Phobius"/>
    </source>
</evidence>
<evidence type="ECO:0000256" key="1">
    <source>
        <dbReference type="ARBA" id="ARBA00004141"/>
    </source>
</evidence>
<dbReference type="GO" id="GO:0006508">
    <property type="term" value="P:proteolysis"/>
    <property type="evidence" value="ECO:0007669"/>
    <property type="project" value="InterPro"/>
</dbReference>
<name>A0A846R0D2_9FLAO</name>
<dbReference type="Gene3D" id="3.90.70.10">
    <property type="entry name" value="Cysteine proteinases"/>
    <property type="match status" value="1"/>
</dbReference>
<dbReference type="CDD" id="cd12921">
    <property type="entry name" value="VKOR_4"/>
    <property type="match status" value="1"/>
</dbReference>
<dbReference type="EMBL" id="JAATJJ010000001">
    <property type="protein sequence ID" value="NJB70329.1"/>
    <property type="molecule type" value="Genomic_DNA"/>
</dbReference>
<proteinExistence type="inferred from homology"/>
<evidence type="ECO:0000256" key="2">
    <source>
        <dbReference type="ARBA" id="ARBA00006214"/>
    </source>
</evidence>
<keyword evidence="13" id="KW-1185">Reference proteome</keyword>
<dbReference type="GO" id="GO:0048038">
    <property type="term" value="F:quinone binding"/>
    <property type="evidence" value="ECO:0007669"/>
    <property type="project" value="UniProtKB-KW"/>
</dbReference>
<dbReference type="InterPro" id="IPR005074">
    <property type="entry name" value="Peptidase_C39"/>
</dbReference>
<feature type="transmembrane region" description="Helical" evidence="10">
    <location>
        <begin position="318"/>
        <end position="335"/>
    </location>
</feature>
<dbReference type="AlphaFoldDB" id="A0A846R0D2"/>